<dbReference type="Gene3D" id="3.10.10.10">
    <property type="entry name" value="HIV Type 1 Reverse Transcriptase, subunit A, domain 1"/>
    <property type="match status" value="1"/>
</dbReference>
<dbReference type="PANTHER" id="PTHR37984">
    <property type="entry name" value="PROTEIN CBG26694"/>
    <property type="match status" value="1"/>
</dbReference>
<reference evidence="9" key="1">
    <citation type="submission" date="2013-07" db="EMBL/GenBank/DDBJ databases">
        <title>Midgut Transcriptome Profiling of Anoplphora glabripennis, a Lignocellulose Degrading, Wood-Boring Cerambycid.</title>
        <authorList>
            <person name="Scully E.D."/>
            <person name="Hoover K."/>
            <person name="Carlson J.E."/>
            <person name="Tien M."/>
            <person name="Geib S.M."/>
        </authorList>
    </citation>
    <scope>NUCLEOTIDE SEQUENCE</scope>
</reference>
<dbReference type="InterPro" id="IPR000477">
    <property type="entry name" value="RT_dom"/>
</dbReference>
<gene>
    <name evidence="9" type="primary">POL3</name>
</gene>
<evidence type="ECO:0000256" key="4">
    <source>
        <dbReference type="ARBA" id="ARBA00022722"/>
    </source>
</evidence>
<dbReference type="CDD" id="cd01647">
    <property type="entry name" value="RT_LTR"/>
    <property type="match status" value="1"/>
</dbReference>
<accession>V5GSV1</accession>
<keyword evidence="6" id="KW-0378">Hydrolase</keyword>
<dbReference type="InterPro" id="IPR041373">
    <property type="entry name" value="RT_RNaseH"/>
</dbReference>
<dbReference type="PROSITE" id="PS50878">
    <property type="entry name" value="RT_POL"/>
    <property type="match status" value="1"/>
</dbReference>
<dbReference type="EMBL" id="GALX01005143">
    <property type="protein sequence ID" value="JAB63323.1"/>
    <property type="molecule type" value="Transcribed_RNA"/>
</dbReference>
<organism evidence="9">
    <name type="scientific">Anoplophora glabripennis</name>
    <name type="common">Asian longhorn beetle</name>
    <name type="synonym">Anoplophora nobilis</name>
    <dbReference type="NCBI Taxonomy" id="217634"/>
    <lineage>
        <taxon>Eukaryota</taxon>
        <taxon>Metazoa</taxon>
        <taxon>Ecdysozoa</taxon>
        <taxon>Arthropoda</taxon>
        <taxon>Hexapoda</taxon>
        <taxon>Insecta</taxon>
        <taxon>Pterygota</taxon>
        <taxon>Neoptera</taxon>
        <taxon>Endopterygota</taxon>
        <taxon>Coleoptera</taxon>
        <taxon>Polyphaga</taxon>
        <taxon>Cucujiformia</taxon>
        <taxon>Chrysomeloidea</taxon>
        <taxon>Cerambycidae</taxon>
        <taxon>Lamiinae</taxon>
        <taxon>Lamiini</taxon>
        <taxon>Anoplophora</taxon>
    </lineage>
</organism>
<feature type="non-terminal residue" evidence="9">
    <location>
        <position position="531"/>
    </location>
</feature>
<dbReference type="InterPro" id="IPR050951">
    <property type="entry name" value="Retrovirus_Pol_polyprotein"/>
</dbReference>
<keyword evidence="4" id="KW-0540">Nuclease</keyword>
<evidence type="ECO:0000256" key="6">
    <source>
        <dbReference type="ARBA" id="ARBA00022801"/>
    </source>
</evidence>
<dbReference type="FunFam" id="3.30.70.270:FF:000020">
    <property type="entry name" value="Transposon Tf2-6 polyprotein-like Protein"/>
    <property type="match status" value="1"/>
</dbReference>
<evidence type="ECO:0000259" key="8">
    <source>
        <dbReference type="PROSITE" id="PS50878"/>
    </source>
</evidence>
<feature type="domain" description="Reverse transcriptase" evidence="8">
    <location>
        <begin position="50"/>
        <end position="228"/>
    </location>
</feature>
<keyword evidence="3" id="KW-0548">Nucleotidyltransferase</keyword>
<dbReference type="Pfam" id="PF00078">
    <property type="entry name" value="RVT_1"/>
    <property type="match status" value="1"/>
</dbReference>
<dbReference type="GO" id="GO:0016787">
    <property type="term" value="F:hydrolase activity"/>
    <property type="evidence" value="ECO:0007669"/>
    <property type="project" value="UniProtKB-KW"/>
</dbReference>
<dbReference type="EC" id="2.7.7.49" evidence="1"/>
<evidence type="ECO:0000256" key="2">
    <source>
        <dbReference type="ARBA" id="ARBA00022679"/>
    </source>
</evidence>
<dbReference type="Pfam" id="PF17917">
    <property type="entry name" value="RT_RNaseH"/>
    <property type="match status" value="1"/>
</dbReference>
<keyword evidence="5" id="KW-0255">Endonuclease</keyword>
<evidence type="ECO:0000256" key="7">
    <source>
        <dbReference type="ARBA" id="ARBA00022918"/>
    </source>
</evidence>
<protein>
    <recommendedName>
        <fullName evidence="1">RNA-directed DNA polymerase</fullName>
        <ecNumber evidence="1">2.7.7.49</ecNumber>
    </recommendedName>
</protein>
<evidence type="ECO:0000313" key="9">
    <source>
        <dbReference type="EMBL" id="JAB63323.1"/>
    </source>
</evidence>
<evidence type="ECO:0000256" key="3">
    <source>
        <dbReference type="ARBA" id="ARBA00022695"/>
    </source>
</evidence>
<evidence type="ECO:0000256" key="5">
    <source>
        <dbReference type="ARBA" id="ARBA00022759"/>
    </source>
</evidence>
<sequence>YEGLVSNQMRVATSYIHKIEVKDIMNFKAKSYPIPYMHKEKVREEIGKLLKDEIIEKSNTAYINPVVIVKKKSGDIRICLDARTINKYTVPQYESPLMVDAILGRITKANVFTKLDLKHSFWLIPLDSESRKYTGFMIDGEIFQFKVTPFGLQSSCSALVRELHNILNRYDKFVLHYIDDILIYSDTIENHRQQLDIVLKALDDNGLKLNIDKCQFYQRQIVYLGYKIDHTGIQMDEDRIQIIKQFKRPQNLKMLRGFLGMINYFKRLIPDLTNFEIPLIDLLKKNIKWTWTERQEIAFENIKNLIVEELKVYHPNYELPFTIRTDASIQRLAGVLIQTHDNIEVPIAFTSRVTKKHERNYSVSEIELASIIFTITKMRFYLLGNRFTIQTDNQALTAILNNKFGNNRIHRWALLLNEYDFEIQYIPGKHNILADALTRMDIRQNDDQRLVKIGINLLTNNEGIFPLDIIILDQKNLTDRDKEKLIYKEPIYIKQIKDNELYVVTTDLTKQIVRELHNNYGHVGIHRTWKL</sequence>
<dbReference type="InterPro" id="IPR043128">
    <property type="entry name" value="Rev_trsase/Diguanyl_cyclase"/>
</dbReference>
<proteinExistence type="predicted"/>
<dbReference type="InterPro" id="IPR043502">
    <property type="entry name" value="DNA/RNA_pol_sf"/>
</dbReference>
<dbReference type="CDD" id="cd09274">
    <property type="entry name" value="RNase_HI_RT_Ty3"/>
    <property type="match status" value="1"/>
</dbReference>
<feature type="non-terminal residue" evidence="9">
    <location>
        <position position="1"/>
    </location>
</feature>
<dbReference type="Gene3D" id="3.30.70.270">
    <property type="match status" value="2"/>
</dbReference>
<dbReference type="SUPFAM" id="SSF56672">
    <property type="entry name" value="DNA/RNA polymerases"/>
    <property type="match status" value="1"/>
</dbReference>
<dbReference type="GO" id="GO:0004519">
    <property type="term" value="F:endonuclease activity"/>
    <property type="evidence" value="ECO:0007669"/>
    <property type="project" value="UniProtKB-KW"/>
</dbReference>
<keyword evidence="2" id="KW-0808">Transferase</keyword>
<name>V5GSV1_ANOGL</name>
<evidence type="ECO:0000256" key="1">
    <source>
        <dbReference type="ARBA" id="ARBA00012493"/>
    </source>
</evidence>
<dbReference type="AlphaFoldDB" id="V5GSV1"/>
<keyword evidence="7" id="KW-0695">RNA-directed DNA polymerase</keyword>
<dbReference type="PANTHER" id="PTHR37984:SF9">
    <property type="entry name" value="INTEGRASE CATALYTIC DOMAIN-CONTAINING PROTEIN"/>
    <property type="match status" value="1"/>
</dbReference>
<dbReference type="GO" id="GO:0003964">
    <property type="term" value="F:RNA-directed DNA polymerase activity"/>
    <property type="evidence" value="ECO:0007669"/>
    <property type="project" value="UniProtKB-KW"/>
</dbReference>